<keyword evidence="2" id="KW-1185">Reference proteome</keyword>
<protein>
    <submittedName>
        <fullName evidence="1">Uncharacterized protein</fullName>
    </submittedName>
</protein>
<gene>
    <name evidence="1" type="ORF">AMAG_02611</name>
</gene>
<dbReference type="AlphaFoldDB" id="A0A0L0S2S6"/>
<name>A0A0L0S2S6_ALLM3</name>
<accession>A0A0L0S2S6</accession>
<organism evidence="1 2">
    <name type="scientific">Allomyces macrogynus (strain ATCC 38327)</name>
    <name type="common">Allomyces javanicus var. macrogynus</name>
    <dbReference type="NCBI Taxonomy" id="578462"/>
    <lineage>
        <taxon>Eukaryota</taxon>
        <taxon>Fungi</taxon>
        <taxon>Fungi incertae sedis</taxon>
        <taxon>Blastocladiomycota</taxon>
        <taxon>Blastocladiomycetes</taxon>
        <taxon>Blastocladiales</taxon>
        <taxon>Blastocladiaceae</taxon>
        <taxon>Allomyces</taxon>
    </lineage>
</organism>
<evidence type="ECO:0000313" key="1">
    <source>
        <dbReference type="EMBL" id="KNE56838.1"/>
    </source>
</evidence>
<proteinExistence type="predicted"/>
<dbReference type="Gene3D" id="1.10.238.10">
    <property type="entry name" value="EF-hand"/>
    <property type="match status" value="1"/>
</dbReference>
<reference evidence="2" key="2">
    <citation type="submission" date="2009-11" db="EMBL/GenBank/DDBJ databases">
        <title>The Genome Sequence of Allomyces macrogynus strain ATCC 38327.</title>
        <authorList>
            <consortium name="The Broad Institute Genome Sequencing Platform"/>
            <person name="Russ C."/>
            <person name="Cuomo C."/>
            <person name="Shea T."/>
            <person name="Young S.K."/>
            <person name="Zeng Q."/>
            <person name="Koehrsen M."/>
            <person name="Haas B."/>
            <person name="Borodovsky M."/>
            <person name="Guigo R."/>
            <person name="Alvarado L."/>
            <person name="Berlin A."/>
            <person name="Borenstein D."/>
            <person name="Chen Z."/>
            <person name="Engels R."/>
            <person name="Freedman E."/>
            <person name="Gellesch M."/>
            <person name="Goldberg J."/>
            <person name="Griggs A."/>
            <person name="Gujja S."/>
            <person name="Heiman D."/>
            <person name="Hepburn T."/>
            <person name="Howarth C."/>
            <person name="Jen D."/>
            <person name="Larson L."/>
            <person name="Lewis B."/>
            <person name="Mehta T."/>
            <person name="Park D."/>
            <person name="Pearson M."/>
            <person name="Roberts A."/>
            <person name="Saif S."/>
            <person name="Shenoy N."/>
            <person name="Sisk P."/>
            <person name="Stolte C."/>
            <person name="Sykes S."/>
            <person name="Walk T."/>
            <person name="White J."/>
            <person name="Yandava C."/>
            <person name="Burger G."/>
            <person name="Gray M.W."/>
            <person name="Holland P.W.H."/>
            <person name="King N."/>
            <person name="Lang F.B.F."/>
            <person name="Roger A.J."/>
            <person name="Ruiz-Trillo I."/>
            <person name="Lander E."/>
            <person name="Nusbaum C."/>
        </authorList>
    </citation>
    <scope>NUCLEOTIDE SEQUENCE [LARGE SCALE GENOMIC DNA]</scope>
    <source>
        <strain evidence="2">ATCC 38327</strain>
    </source>
</reference>
<dbReference type="VEuPathDB" id="FungiDB:AMAG_02611"/>
<sequence length="88" mass="9269">MPYRRNGPISAQLDALEAMHGESGFKVDDVVNDVFDMARCATTRMLTARALAACRVGGTVLRILADMHGLLQYDAYCSSGSGGGGESA</sequence>
<dbReference type="Proteomes" id="UP000054350">
    <property type="component" value="Unassembled WGS sequence"/>
</dbReference>
<reference evidence="1 2" key="1">
    <citation type="submission" date="2009-11" db="EMBL/GenBank/DDBJ databases">
        <title>Annotation of Allomyces macrogynus ATCC 38327.</title>
        <authorList>
            <consortium name="The Broad Institute Genome Sequencing Platform"/>
            <person name="Russ C."/>
            <person name="Cuomo C."/>
            <person name="Burger G."/>
            <person name="Gray M.W."/>
            <person name="Holland P.W.H."/>
            <person name="King N."/>
            <person name="Lang F.B.F."/>
            <person name="Roger A.J."/>
            <person name="Ruiz-Trillo I."/>
            <person name="Young S.K."/>
            <person name="Zeng Q."/>
            <person name="Gargeya S."/>
            <person name="Fitzgerald M."/>
            <person name="Haas B."/>
            <person name="Abouelleil A."/>
            <person name="Alvarado L."/>
            <person name="Arachchi H.M."/>
            <person name="Berlin A."/>
            <person name="Chapman S.B."/>
            <person name="Gearin G."/>
            <person name="Goldberg J."/>
            <person name="Griggs A."/>
            <person name="Gujja S."/>
            <person name="Hansen M."/>
            <person name="Heiman D."/>
            <person name="Howarth C."/>
            <person name="Larimer J."/>
            <person name="Lui A."/>
            <person name="MacDonald P.J.P."/>
            <person name="McCowen C."/>
            <person name="Montmayeur A."/>
            <person name="Murphy C."/>
            <person name="Neiman D."/>
            <person name="Pearson M."/>
            <person name="Priest M."/>
            <person name="Roberts A."/>
            <person name="Saif S."/>
            <person name="Shea T."/>
            <person name="Sisk P."/>
            <person name="Stolte C."/>
            <person name="Sykes S."/>
            <person name="Wortman J."/>
            <person name="Nusbaum C."/>
            <person name="Birren B."/>
        </authorList>
    </citation>
    <scope>NUCLEOTIDE SEQUENCE [LARGE SCALE GENOMIC DNA]</scope>
    <source>
        <strain evidence="1 2">ATCC 38327</strain>
    </source>
</reference>
<dbReference type="EMBL" id="GG745331">
    <property type="protein sequence ID" value="KNE56838.1"/>
    <property type="molecule type" value="Genomic_DNA"/>
</dbReference>
<evidence type="ECO:0000313" key="2">
    <source>
        <dbReference type="Proteomes" id="UP000054350"/>
    </source>
</evidence>